<feature type="transmembrane region" description="Helical" evidence="1">
    <location>
        <begin position="6"/>
        <end position="30"/>
    </location>
</feature>
<feature type="transmembrane region" description="Helical" evidence="1">
    <location>
        <begin position="80"/>
        <end position="99"/>
    </location>
</feature>
<evidence type="ECO:0008006" key="4">
    <source>
        <dbReference type="Google" id="ProtNLM"/>
    </source>
</evidence>
<sequence length="145" mass="17017">MYTIYIIILYLHIFSVILSIGPIFILFPLLNKLKHQVDIEKTVLDLIRFIVRLSKHAGHVLVTTGILLIWLGGWNWLDSWIVMTVLVLMCSIFFMARAFSPTIRKIESGEIDRMILITKLKRSVIYYISILLIAMWFMVHKPVLW</sequence>
<accession>A0A6N9Q7U4</accession>
<comment type="caution">
    <text evidence="2">The sequence shown here is derived from an EMBL/GenBank/DDBJ whole genome shotgun (WGS) entry which is preliminary data.</text>
</comment>
<evidence type="ECO:0000313" key="3">
    <source>
        <dbReference type="Proteomes" id="UP000448943"/>
    </source>
</evidence>
<keyword evidence="1" id="KW-0472">Membrane</keyword>
<dbReference type="OrthoDB" id="2436717at2"/>
<keyword evidence="1" id="KW-1133">Transmembrane helix</keyword>
<evidence type="ECO:0000313" key="2">
    <source>
        <dbReference type="EMBL" id="NBI30946.1"/>
    </source>
</evidence>
<protein>
    <recommendedName>
        <fullName evidence="4">DUF2269 family protein</fullName>
    </recommendedName>
</protein>
<reference evidence="2 3" key="1">
    <citation type="submission" date="2019-01" db="EMBL/GenBank/DDBJ databases">
        <title>Chengkuizengella sp. nov., isolated from deep-sea sediment of East Pacific Ocean.</title>
        <authorList>
            <person name="Yang J."/>
            <person name="Lai Q."/>
            <person name="Shao Z."/>
        </authorList>
    </citation>
    <scope>NUCLEOTIDE SEQUENCE [LARGE SCALE GENOMIC DNA]</scope>
    <source>
        <strain evidence="2 3">YPA3-1-1</strain>
    </source>
</reference>
<keyword evidence="3" id="KW-1185">Reference proteome</keyword>
<dbReference type="EMBL" id="SIJB01000047">
    <property type="protein sequence ID" value="NBI30946.1"/>
    <property type="molecule type" value="Genomic_DNA"/>
</dbReference>
<gene>
    <name evidence="2" type="ORF">ERL59_18505</name>
</gene>
<dbReference type="Proteomes" id="UP000448943">
    <property type="component" value="Unassembled WGS sequence"/>
</dbReference>
<organism evidence="2 3">
    <name type="scientific">Chengkuizengella marina</name>
    <dbReference type="NCBI Taxonomy" id="2507566"/>
    <lineage>
        <taxon>Bacteria</taxon>
        <taxon>Bacillati</taxon>
        <taxon>Bacillota</taxon>
        <taxon>Bacilli</taxon>
        <taxon>Bacillales</taxon>
        <taxon>Paenibacillaceae</taxon>
        <taxon>Chengkuizengella</taxon>
    </lineage>
</organism>
<dbReference type="RefSeq" id="WP_160647754.1">
    <property type="nucleotide sequence ID" value="NZ_SIJB01000047.1"/>
</dbReference>
<keyword evidence="1" id="KW-0812">Transmembrane</keyword>
<name>A0A6N9Q7U4_9BACL</name>
<feature type="transmembrane region" description="Helical" evidence="1">
    <location>
        <begin position="120"/>
        <end position="139"/>
    </location>
</feature>
<proteinExistence type="predicted"/>
<feature type="transmembrane region" description="Helical" evidence="1">
    <location>
        <begin position="57"/>
        <end position="74"/>
    </location>
</feature>
<evidence type="ECO:0000256" key="1">
    <source>
        <dbReference type="SAM" id="Phobius"/>
    </source>
</evidence>
<dbReference type="AlphaFoldDB" id="A0A6N9Q7U4"/>